<dbReference type="AlphaFoldDB" id="F5XF64"/>
<protein>
    <submittedName>
        <fullName evidence="2">Uncharacterized protein</fullName>
    </submittedName>
</protein>
<dbReference type="STRING" id="1032480.MLP_47880"/>
<feature type="compositionally biased region" description="Polar residues" evidence="1">
    <location>
        <begin position="43"/>
        <end position="55"/>
    </location>
</feature>
<accession>F5XF64</accession>
<evidence type="ECO:0000313" key="3">
    <source>
        <dbReference type="Proteomes" id="UP000007947"/>
    </source>
</evidence>
<proteinExistence type="predicted"/>
<feature type="region of interest" description="Disordered" evidence="1">
    <location>
        <begin position="14"/>
        <end position="65"/>
    </location>
</feature>
<dbReference type="Proteomes" id="UP000007947">
    <property type="component" value="Chromosome"/>
</dbReference>
<dbReference type="KEGG" id="mph:MLP_47880"/>
<gene>
    <name evidence="2" type="ordered locus">MLP_47880</name>
</gene>
<name>F5XF64_MICPN</name>
<evidence type="ECO:0000256" key="1">
    <source>
        <dbReference type="SAM" id="MobiDB-lite"/>
    </source>
</evidence>
<evidence type="ECO:0000313" key="2">
    <source>
        <dbReference type="EMBL" id="BAK37802.1"/>
    </source>
</evidence>
<organism evidence="2 3">
    <name type="scientific">Microlunatus phosphovorus (strain ATCC 700054 / DSM 10555 / JCM 9379 / NBRC 101784 / NCIMB 13414 / VKM Ac-1990 / NM-1)</name>
    <dbReference type="NCBI Taxonomy" id="1032480"/>
    <lineage>
        <taxon>Bacteria</taxon>
        <taxon>Bacillati</taxon>
        <taxon>Actinomycetota</taxon>
        <taxon>Actinomycetes</taxon>
        <taxon>Propionibacteriales</taxon>
        <taxon>Propionibacteriaceae</taxon>
        <taxon>Microlunatus</taxon>
    </lineage>
</organism>
<reference evidence="2 3" key="1">
    <citation type="submission" date="2011-05" db="EMBL/GenBank/DDBJ databases">
        <title>Whole genome sequence of Microlunatus phosphovorus NM-1.</title>
        <authorList>
            <person name="Hosoyama A."/>
            <person name="Sasaki K."/>
            <person name="Harada T."/>
            <person name="Igarashi R."/>
            <person name="Kawakoshi A."/>
            <person name="Sasagawa M."/>
            <person name="Fukada J."/>
            <person name="Nakamura S."/>
            <person name="Katano Y."/>
            <person name="Hanada S."/>
            <person name="Kamagata Y."/>
            <person name="Nakamura N."/>
            <person name="Yamazaki S."/>
            <person name="Fujita N."/>
        </authorList>
    </citation>
    <scope>NUCLEOTIDE SEQUENCE [LARGE SCALE GENOMIC DNA]</scope>
    <source>
        <strain evidence="3">ATCC 700054 / DSM 10555 / JCM 9379 / NBRC 101784 / NCIMB 13414 / VKM Ac-1990 / NM-1</strain>
    </source>
</reference>
<keyword evidence="3" id="KW-1185">Reference proteome</keyword>
<dbReference type="HOGENOM" id="CLU_2844980_0_0_11"/>
<dbReference type="EMBL" id="AP012204">
    <property type="protein sequence ID" value="BAK37802.1"/>
    <property type="molecule type" value="Genomic_DNA"/>
</dbReference>
<sequence>MGAADIHFALFPATPHQFEGVERPRTSSRGSSDLAPVRGVQRPRTSSRGSATSHQFEGVERLRTN</sequence>